<dbReference type="PANTHER" id="PTHR43737">
    <property type="entry name" value="BLL7424 PROTEIN"/>
    <property type="match status" value="1"/>
</dbReference>
<sequence length="472" mass="52475">MSILPQSLFSRRDLLKKSAVGFGNLALLSMLNEEAQAASSKDPLAPKEPHFTPRAKRVIFLFMKGGPSHMDTFDYKPQLQKYDGKPLPFDKPRVQFAPTGNLLKSPWKFKQYGDSGIRVSELFPNVAECVDDLCIINSLHGTNAAHGGALLKLHTGSDAFVRPSMGSWVTYGLGTENQNLPGFITICPTLAHGGVKNWSSAFLPAPYQGTPLGNAAVAAEQAQIEYIKNNFLSRKVQRKQVEFLNDLNRLHQDQTGPNQILEDRIGSFELAFRMQEEVPQIQDISGETEATRKMYGLDEEVTADFGRQCLMARRFAERGVRFIQVSHSDQKVQWDQHSNLLEGHGKNAKEVDKPIAGLLKDLKQRGLLKDTLVVWGGEFGRTPTAQGKNGRDHNPEGFTMWLAGGGVKAGFQYGATDEFGYYAAKDKMHIHDFHATLLHILGMNHEKLTYRYAGRDFRLTDVAGHVAHGVLA</sequence>
<keyword evidence="2" id="KW-1185">Reference proteome</keyword>
<dbReference type="Pfam" id="PF07394">
    <property type="entry name" value="DUF1501"/>
    <property type="match status" value="1"/>
</dbReference>
<accession>A0A518IH95</accession>
<dbReference type="EMBL" id="CP037452">
    <property type="protein sequence ID" value="QDV52410.1"/>
    <property type="molecule type" value="Genomic_DNA"/>
</dbReference>
<dbReference type="InterPro" id="IPR017850">
    <property type="entry name" value="Alkaline_phosphatase_core_sf"/>
</dbReference>
<reference evidence="1 2" key="1">
    <citation type="submission" date="2019-03" db="EMBL/GenBank/DDBJ databases">
        <title>Deep-cultivation of Planctomycetes and their phenomic and genomic characterization uncovers novel biology.</title>
        <authorList>
            <person name="Wiegand S."/>
            <person name="Jogler M."/>
            <person name="Boedeker C."/>
            <person name="Pinto D."/>
            <person name="Vollmers J."/>
            <person name="Rivas-Marin E."/>
            <person name="Kohn T."/>
            <person name="Peeters S.H."/>
            <person name="Heuer A."/>
            <person name="Rast P."/>
            <person name="Oberbeckmann S."/>
            <person name="Bunk B."/>
            <person name="Jeske O."/>
            <person name="Meyerdierks A."/>
            <person name="Storesund J.E."/>
            <person name="Kallscheuer N."/>
            <person name="Luecker S."/>
            <person name="Lage O.M."/>
            <person name="Pohl T."/>
            <person name="Merkel B.J."/>
            <person name="Hornburger P."/>
            <person name="Mueller R.-W."/>
            <person name="Bruemmer F."/>
            <person name="Labrenz M."/>
            <person name="Spormann A.M."/>
            <person name="Op den Camp H."/>
            <person name="Overmann J."/>
            <person name="Amann R."/>
            <person name="Jetten M.S.M."/>
            <person name="Mascher T."/>
            <person name="Medema M.H."/>
            <person name="Devos D.P."/>
            <person name="Kaster A.-K."/>
            <person name="Ovreas L."/>
            <person name="Rohde M."/>
            <person name="Galperin M.Y."/>
            <person name="Jogler C."/>
        </authorList>
    </citation>
    <scope>NUCLEOTIDE SEQUENCE [LARGE SCALE GENOMIC DNA]</scope>
    <source>
        <strain evidence="1 2">Enr17</strain>
    </source>
</reference>
<dbReference type="AlphaFoldDB" id="A0A518IH95"/>
<name>A0A518IH95_9PLAN</name>
<dbReference type="KEGG" id="gfm:Enr17x_44720"/>
<evidence type="ECO:0008006" key="3">
    <source>
        <dbReference type="Google" id="ProtNLM"/>
    </source>
</evidence>
<dbReference type="PROSITE" id="PS51318">
    <property type="entry name" value="TAT"/>
    <property type="match status" value="1"/>
</dbReference>
<gene>
    <name evidence="1" type="ORF">Enr17x_44720</name>
</gene>
<dbReference type="PANTHER" id="PTHR43737:SF1">
    <property type="entry name" value="DUF1501 DOMAIN-CONTAINING PROTEIN"/>
    <property type="match status" value="1"/>
</dbReference>
<protein>
    <recommendedName>
        <fullName evidence="3">Sulfatase</fullName>
    </recommendedName>
</protein>
<proteinExistence type="predicted"/>
<dbReference type="RefSeq" id="WP_145311742.1">
    <property type="nucleotide sequence ID" value="NZ_CP037452.1"/>
</dbReference>
<dbReference type="Proteomes" id="UP000318313">
    <property type="component" value="Chromosome"/>
</dbReference>
<evidence type="ECO:0000313" key="2">
    <source>
        <dbReference type="Proteomes" id="UP000318313"/>
    </source>
</evidence>
<dbReference type="SUPFAM" id="SSF53649">
    <property type="entry name" value="Alkaline phosphatase-like"/>
    <property type="match status" value="1"/>
</dbReference>
<evidence type="ECO:0000313" key="1">
    <source>
        <dbReference type="EMBL" id="QDV52410.1"/>
    </source>
</evidence>
<dbReference type="InterPro" id="IPR006311">
    <property type="entry name" value="TAT_signal"/>
</dbReference>
<dbReference type="InterPro" id="IPR010869">
    <property type="entry name" value="DUF1501"/>
</dbReference>
<dbReference type="OrthoDB" id="127333at2"/>
<organism evidence="1 2">
    <name type="scientific">Gimesia fumaroli</name>
    <dbReference type="NCBI Taxonomy" id="2527976"/>
    <lineage>
        <taxon>Bacteria</taxon>
        <taxon>Pseudomonadati</taxon>
        <taxon>Planctomycetota</taxon>
        <taxon>Planctomycetia</taxon>
        <taxon>Planctomycetales</taxon>
        <taxon>Planctomycetaceae</taxon>
        <taxon>Gimesia</taxon>
    </lineage>
</organism>